<protein>
    <recommendedName>
        <fullName evidence="2">Nudix hydrolase domain-containing protein</fullName>
    </recommendedName>
</protein>
<dbReference type="AlphaFoldDB" id="A0A2H0TC64"/>
<dbReference type="InterPro" id="IPR015797">
    <property type="entry name" value="NUDIX_hydrolase-like_dom_sf"/>
</dbReference>
<evidence type="ECO:0000313" key="4">
    <source>
        <dbReference type="Proteomes" id="UP000230094"/>
    </source>
</evidence>
<dbReference type="Gene3D" id="3.90.79.10">
    <property type="entry name" value="Nucleoside Triphosphate Pyrophosphohydrolase"/>
    <property type="match status" value="1"/>
</dbReference>
<dbReference type="PROSITE" id="PS00893">
    <property type="entry name" value="NUDIX_BOX"/>
    <property type="match status" value="1"/>
</dbReference>
<proteinExistence type="predicted"/>
<dbReference type="Pfam" id="PF00293">
    <property type="entry name" value="NUDIX"/>
    <property type="match status" value="1"/>
</dbReference>
<evidence type="ECO:0000256" key="1">
    <source>
        <dbReference type="ARBA" id="ARBA00022801"/>
    </source>
</evidence>
<gene>
    <name evidence="3" type="ORF">COU49_00345</name>
</gene>
<dbReference type="Proteomes" id="UP000230094">
    <property type="component" value="Unassembled WGS sequence"/>
</dbReference>
<organism evidence="3 4">
    <name type="scientific">Candidatus Nomurabacteria bacterium CG10_big_fil_rev_8_21_14_0_10_35_16</name>
    <dbReference type="NCBI Taxonomy" id="1974731"/>
    <lineage>
        <taxon>Bacteria</taxon>
        <taxon>Candidatus Nomuraibacteriota</taxon>
    </lineage>
</organism>
<dbReference type="SUPFAM" id="SSF55811">
    <property type="entry name" value="Nudix"/>
    <property type="match status" value="1"/>
</dbReference>
<name>A0A2H0TC64_9BACT</name>
<evidence type="ECO:0000313" key="3">
    <source>
        <dbReference type="EMBL" id="PIR68593.1"/>
    </source>
</evidence>
<feature type="domain" description="Nudix hydrolase" evidence="2">
    <location>
        <begin position="30"/>
        <end position="161"/>
    </location>
</feature>
<sequence length="172" mass="19610">MSQDELVDVIDENGKVLKVVTKREAHASGLLHKCVVSEVIDSQGRWLMVLQAKDRQDAGQYVSPVGGHIASGENENNALKREASEELGLTEDFKFEYIGQGIFNREVIGRKENHLFILYKIYSDTKPILNHESDSYKYFTEDELKNALKTNPKQFGDAFHFVVKNIFPHLLK</sequence>
<evidence type="ECO:0000259" key="2">
    <source>
        <dbReference type="PROSITE" id="PS51462"/>
    </source>
</evidence>
<dbReference type="InterPro" id="IPR020084">
    <property type="entry name" value="NUDIX_hydrolase_CS"/>
</dbReference>
<keyword evidence="1" id="KW-0378">Hydrolase</keyword>
<dbReference type="PROSITE" id="PS51462">
    <property type="entry name" value="NUDIX"/>
    <property type="match status" value="1"/>
</dbReference>
<reference evidence="4" key="1">
    <citation type="submission" date="2017-09" db="EMBL/GenBank/DDBJ databases">
        <title>Depth-based differentiation of microbial function through sediment-hosted aquifers and enrichment of novel symbionts in the deep terrestrial subsurface.</title>
        <authorList>
            <person name="Probst A.J."/>
            <person name="Ladd B."/>
            <person name="Jarett J.K."/>
            <person name="Geller-Mcgrath D.E."/>
            <person name="Sieber C.M.K."/>
            <person name="Emerson J.B."/>
            <person name="Anantharaman K."/>
            <person name="Thomas B.C."/>
            <person name="Malmstrom R."/>
            <person name="Stieglmeier M."/>
            <person name="Klingl A."/>
            <person name="Woyke T."/>
            <person name="Ryan C.M."/>
            <person name="Banfield J.F."/>
        </authorList>
    </citation>
    <scope>NUCLEOTIDE SEQUENCE [LARGE SCALE GENOMIC DNA]</scope>
</reference>
<dbReference type="GO" id="GO:0016787">
    <property type="term" value="F:hydrolase activity"/>
    <property type="evidence" value="ECO:0007669"/>
    <property type="project" value="UniProtKB-KW"/>
</dbReference>
<comment type="caution">
    <text evidence="3">The sequence shown here is derived from an EMBL/GenBank/DDBJ whole genome shotgun (WGS) entry which is preliminary data.</text>
</comment>
<dbReference type="EMBL" id="PFCQ01000002">
    <property type="protein sequence ID" value="PIR68593.1"/>
    <property type="molecule type" value="Genomic_DNA"/>
</dbReference>
<accession>A0A2H0TC64</accession>
<dbReference type="InterPro" id="IPR000086">
    <property type="entry name" value="NUDIX_hydrolase_dom"/>
</dbReference>